<dbReference type="Proteomes" id="UP000235145">
    <property type="component" value="Unassembled WGS sequence"/>
</dbReference>
<feature type="region of interest" description="Disordered" evidence="1">
    <location>
        <begin position="40"/>
        <end position="60"/>
    </location>
</feature>
<keyword evidence="3" id="KW-1185">Reference proteome</keyword>
<evidence type="ECO:0000256" key="1">
    <source>
        <dbReference type="SAM" id="MobiDB-lite"/>
    </source>
</evidence>
<gene>
    <name evidence="2" type="ORF">LSAT_V11C500268040</name>
</gene>
<proteinExistence type="predicted"/>
<dbReference type="EMBL" id="NBSK02000005">
    <property type="protein sequence ID" value="KAJ0204581.1"/>
    <property type="molecule type" value="Genomic_DNA"/>
</dbReference>
<accession>A0A9R1VH14</accession>
<reference evidence="2 3" key="1">
    <citation type="journal article" date="2017" name="Nat. Commun.">
        <title>Genome assembly with in vitro proximity ligation data and whole-genome triplication in lettuce.</title>
        <authorList>
            <person name="Reyes-Chin-Wo S."/>
            <person name="Wang Z."/>
            <person name="Yang X."/>
            <person name="Kozik A."/>
            <person name="Arikit S."/>
            <person name="Song C."/>
            <person name="Xia L."/>
            <person name="Froenicke L."/>
            <person name="Lavelle D.O."/>
            <person name="Truco M.J."/>
            <person name="Xia R."/>
            <person name="Zhu S."/>
            <person name="Xu C."/>
            <person name="Xu H."/>
            <person name="Xu X."/>
            <person name="Cox K."/>
            <person name="Korf I."/>
            <person name="Meyers B.C."/>
            <person name="Michelmore R.W."/>
        </authorList>
    </citation>
    <scope>NUCLEOTIDE SEQUENCE [LARGE SCALE GENOMIC DNA]</scope>
    <source>
        <strain evidence="3">cv. Salinas</strain>
        <tissue evidence="2">Seedlings</tissue>
    </source>
</reference>
<feature type="compositionally biased region" description="Polar residues" evidence="1">
    <location>
        <begin position="44"/>
        <end position="59"/>
    </location>
</feature>
<name>A0A9R1VH14_LACSA</name>
<organism evidence="2 3">
    <name type="scientific">Lactuca sativa</name>
    <name type="common">Garden lettuce</name>
    <dbReference type="NCBI Taxonomy" id="4236"/>
    <lineage>
        <taxon>Eukaryota</taxon>
        <taxon>Viridiplantae</taxon>
        <taxon>Streptophyta</taxon>
        <taxon>Embryophyta</taxon>
        <taxon>Tracheophyta</taxon>
        <taxon>Spermatophyta</taxon>
        <taxon>Magnoliopsida</taxon>
        <taxon>eudicotyledons</taxon>
        <taxon>Gunneridae</taxon>
        <taxon>Pentapetalae</taxon>
        <taxon>asterids</taxon>
        <taxon>campanulids</taxon>
        <taxon>Asterales</taxon>
        <taxon>Asteraceae</taxon>
        <taxon>Cichorioideae</taxon>
        <taxon>Cichorieae</taxon>
        <taxon>Lactucinae</taxon>
        <taxon>Lactuca</taxon>
    </lineage>
</organism>
<evidence type="ECO:0000313" key="2">
    <source>
        <dbReference type="EMBL" id="KAJ0204581.1"/>
    </source>
</evidence>
<evidence type="ECO:0000313" key="3">
    <source>
        <dbReference type="Proteomes" id="UP000235145"/>
    </source>
</evidence>
<protein>
    <submittedName>
        <fullName evidence="2">Uncharacterized protein</fullName>
    </submittedName>
</protein>
<comment type="caution">
    <text evidence="2">The sequence shown here is derived from an EMBL/GenBank/DDBJ whole genome shotgun (WGS) entry which is preliminary data.</text>
</comment>
<dbReference type="AlphaFoldDB" id="A0A9R1VH14"/>
<sequence>MKARFMLVVEEQELQHDHNKNSMTSHIDHSSSPHMAWFNIPRKGNSSCDNNRGGRNQSRGCRFDDVRFDSGQPTYRSLAKLTWPSIRVVPVSKVLPIKPIIFLGHLM</sequence>